<dbReference type="OrthoDB" id="9770435at2"/>
<dbReference type="PANTHER" id="PTHR40252">
    <property type="entry name" value="BLR0328 PROTEIN"/>
    <property type="match status" value="1"/>
</dbReference>
<evidence type="ECO:0008006" key="5">
    <source>
        <dbReference type="Google" id="ProtNLM"/>
    </source>
</evidence>
<dbReference type="Pfam" id="PF10442">
    <property type="entry name" value="FIST_C"/>
    <property type="match status" value="1"/>
</dbReference>
<comment type="caution">
    <text evidence="3">The sequence shown here is derived from an EMBL/GenBank/DDBJ whole genome shotgun (WGS) entry which is preliminary data.</text>
</comment>
<dbReference type="InterPro" id="IPR013702">
    <property type="entry name" value="FIST_domain_N"/>
</dbReference>
<evidence type="ECO:0000259" key="1">
    <source>
        <dbReference type="SMART" id="SM00897"/>
    </source>
</evidence>
<dbReference type="RefSeq" id="WP_070123864.1">
    <property type="nucleotide sequence ID" value="NZ_MDHN01000008.1"/>
</dbReference>
<accession>A0A1E7ZF59</accession>
<dbReference type="AlphaFoldDB" id="A0A1E7ZF59"/>
<dbReference type="PANTHER" id="PTHR40252:SF2">
    <property type="entry name" value="BLR0328 PROTEIN"/>
    <property type="match status" value="1"/>
</dbReference>
<evidence type="ECO:0000259" key="2">
    <source>
        <dbReference type="SMART" id="SM01204"/>
    </source>
</evidence>
<dbReference type="Pfam" id="PF08495">
    <property type="entry name" value="FIST"/>
    <property type="match status" value="1"/>
</dbReference>
<organism evidence="3 4">
    <name type="scientific">Alteromonas confluentis</name>
    <dbReference type="NCBI Taxonomy" id="1656094"/>
    <lineage>
        <taxon>Bacteria</taxon>
        <taxon>Pseudomonadati</taxon>
        <taxon>Pseudomonadota</taxon>
        <taxon>Gammaproteobacteria</taxon>
        <taxon>Alteromonadales</taxon>
        <taxon>Alteromonadaceae</taxon>
        <taxon>Alteromonas/Salinimonas group</taxon>
        <taxon>Alteromonas</taxon>
    </lineage>
</organism>
<dbReference type="SMART" id="SM00897">
    <property type="entry name" value="FIST"/>
    <property type="match status" value="1"/>
</dbReference>
<dbReference type="EMBL" id="MDHN01000008">
    <property type="protein sequence ID" value="OFC72082.1"/>
    <property type="molecule type" value="Genomic_DNA"/>
</dbReference>
<evidence type="ECO:0000313" key="3">
    <source>
        <dbReference type="EMBL" id="OFC72082.1"/>
    </source>
</evidence>
<sequence length="382" mass="41159">MEVTQRIIHSVDTDIDVIESLLAQPADIILVFASPTFFSHSTFLNALSQHHVPVVGCSASGEIAGADALEGTAVITVIDLQGAGITRVFIDSVDNNHYHDCGQRVGSALNGDNLRAVMLLTRGTEFLPTGLFNGIHEVLGDEVLVCGGMAGDYARYTRTFVLTPHGISDDKVVAVGFYGPTLRVQQAIIRGWQPFGPIRQVTRSDNNILYELDGKPALDIYKTYLGDYASQLPVSGLLFPLEMMNSYDETSGLLRALYSIDETEGSLVLGGKIMQDAYLRLSHASANDLISDAEDAAALFKKQLGDEVIPGFALIVSCVARKVVMGDQVEEEVEAFSSAFANQLPLCGFYSNGEFAPLSPNTSCKLHNQTMIVTLFGVTADA</sequence>
<dbReference type="SMART" id="SM01204">
    <property type="entry name" value="FIST_C"/>
    <property type="match status" value="1"/>
</dbReference>
<dbReference type="STRING" id="1656094.BFC18_05115"/>
<reference evidence="3 4" key="1">
    <citation type="submission" date="2016-08" db="EMBL/GenBank/DDBJ databases">
        <authorList>
            <person name="Seilhamer J.J."/>
        </authorList>
    </citation>
    <scope>NUCLEOTIDE SEQUENCE [LARGE SCALE GENOMIC DNA]</scope>
    <source>
        <strain evidence="3 4">KCTC 42603</strain>
    </source>
</reference>
<name>A0A1E7ZF59_9ALTE</name>
<gene>
    <name evidence="3" type="ORF">BFC18_05115</name>
</gene>
<dbReference type="Proteomes" id="UP000175691">
    <property type="component" value="Unassembled WGS sequence"/>
</dbReference>
<feature type="domain" description="FIST C-domain" evidence="2">
    <location>
        <begin position="217"/>
        <end position="358"/>
    </location>
</feature>
<feature type="domain" description="FIST" evidence="1">
    <location>
        <begin position="24"/>
        <end position="216"/>
    </location>
</feature>
<protein>
    <recommendedName>
        <fullName evidence="5">Histidine kinase</fullName>
    </recommendedName>
</protein>
<proteinExistence type="predicted"/>
<evidence type="ECO:0000313" key="4">
    <source>
        <dbReference type="Proteomes" id="UP000175691"/>
    </source>
</evidence>
<dbReference type="InterPro" id="IPR019494">
    <property type="entry name" value="FIST_C"/>
</dbReference>
<keyword evidence="4" id="KW-1185">Reference proteome</keyword>